<comment type="similarity">
    <text evidence="2">Belongs to the Nudix hydrolase family.</text>
</comment>
<proteinExistence type="inferred from homology"/>
<dbReference type="SUPFAM" id="SSF55811">
    <property type="entry name" value="Nudix"/>
    <property type="match status" value="1"/>
</dbReference>
<reference evidence="5 6" key="1">
    <citation type="submission" date="2024-05" db="EMBL/GenBank/DDBJ databases">
        <title>A draft genome resource for the thread blight pathogen Marasmius tenuissimus strain MS-2.</title>
        <authorList>
            <person name="Yulfo-Soto G.E."/>
            <person name="Baruah I.K."/>
            <person name="Amoako-Attah I."/>
            <person name="Bukari Y."/>
            <person name="Meinhardt L.W."/>
            <person name="Bailey B.A."/>
            <person name="Cohen S.P."/>
        </authorList>
    </citation>
    <scope>NUCLEOTIDE SEQUENCE [LARGE SCALE GENOMIC DNA]</scope>
    <source>
        <strain evidence="5 6">MS-2</strain>
    </source>
</reference>
<organism evidence="5 6">
    <name type="scientific">Marasmius tenuissimus</name>
    <dbReference type="NCBI Taxonomy" id="585030"/>
    <lineage>
        <taxon>Eukaryota</taxon>
        <taxon>Fungi</taxon>
        <taxon>Dikarya</taxon>
        <taxon>Basidiomycota</taxon>
        <taxon>Agaricomycotina</taxon>
        <taxon>Agaricomycetes</taxon>
        <taxon>Agaricomycetidae</taxon>
        <taxon>Agaricales</taxon>
        <taxon>Marasmiineae</taxon>
        <taxon>Marasmiaceae</taxon>
        <taxon>Marasmius</taxon>
    </lineage>
</organism>
<keyword evidence="1 2" id="KW-0378">Hydrolase</keyword>
<evidence type="ECO:0000259" key="4">
    <source>
        <dbReference type="PROSITE" id="PS51462"/>
    </source>
</evidence>
<dbReference type="PANTHER" id="PTHR21340">
    <property type="entry name" value="DIADENOSINE 5,5-P1,P4-TETRAPHOSPHATE PYROPHOSPHOHYDROLASE MUTT"/>
    <property type="match status" value="1"/>
</dbReference>
<feature type="compositionally biased region" description="Polar residues" evidence="3">
    <location>
        <begin position="1"/>
        <end position="17"/>
    </location>
</feature>
<dbReference type="Pfam" id="PF00293">
    <property type="entry name" value="NUDIX"/>
    <property type="match status" value="1"/>
</dbReference>
<dbReference type="InterPro" id="IPR020084">
    <property type="entry name" value="NUDIX_hydrolase_CS"/>
</dbReference>
<dbReference type="InterPro" id="IPR020476">
    <property type="entry name" value="Nudix_hydrolase"/>
</dbReference>
<protein>
    <recommendedName>
        <fullName evidence="4">Nudix hydrolase domain-containing protein</fullName>
    </recommendedName>
</protein>
<gene>
    <name evidence="5" type="ORF">AAF712_008176</name>
</gene>
<dbReference type="Proteomes" id="UP001437256">
    <property type="component" value="Unassembled WGS sequence"/>
</dbReference>
<dbReference type="PROSITE" id="PS00893">
    <property type="entry name" value="NUDIX_BOX"/>
    <property type="match status" value="1"/>
</dbReference>
<dbReference type="PRINTS" id="PR00502">
    <property type="entry name" value="NUDIXFAMILY"/>
</dbReference>
<evidence type="ECO:0000256" key="1">
    <source>
        <dbReference type="ARBA" id="ARBA00022801"/>
    </source>
</evidence>
<evidence type="ECO:0000313" key="5">
    <source>
        <dbReference type="EMBL" id="KAL0064918.1"/>
    </source>
</evidence>
<dbReference type="EMBL" id="JBBXMP010000055">
    <property type="protein sequence ID" value="KAL0064918.1"/>
    <property type="molecule type" value="Genomic_DNA"/>
</dbReference>
<comment type="caution">
    <text evidence="5">The sequence shown here is derived from an EMBL/GenBank/DDBJ whole genome shotgun (WGS) entry which is preliminary data.</text>
</comment>
<dbReference type="InterPro" id="IPR015797">
    <property type="entry name" value="NUDIX_hydrolase-like_dom_sf"/>
</dbReference>
<evidence type="ECO:0000256" key="2">
    <source>
        <dbReference type="RuleBase" id="RU003476"/>
    </source>
</evidence>
<accession>A0ABR2ZU95</accession>
<dbReference type="Gene3D" id="3.90.79.10">
    <property type="entry name" value="Nucleoside Triphosphate Pyrophosphohydrolase"/>
    <property type="match status" value="1"/>
</dbReference>
<keyword evidence="6" id="KW-1185">Reference proteome</keyword>
<feature type="region of interest" description="Disordered" evidence="3">
    <location>
        <begin position="1"/>
        <end position="20"/>
    </location>
</feature>
<evidence type="ECO:0000313" key="6">
    <source>
        <dbReference type="Proteomes" id="UP001437256"/>
    </source>
</evidence>
<sequence length="243" mass="27838">MNSHSGSMGQKLSQQRRSLPHTRPAYQFSEFSSRPIPHAGFGVGDFMLGAGMVVIQPSTQKVVIIEDKRSNRWLLPRGRKDVGESLEETALREAFEETGYKVDFLPMYTGTLQPYAPKDRLGPYPPKNTEPIFMNIIGWKARYDLQGRVKDRGGEYFVSWYVGQIPEDAVRHEGVCMPDEQEYVSHIVTFEDAWKKLSSEDESRVLHRAWTCYLQHLDVQKEVDESIRSGENQVEEQLGNLTL</sequence>
<dbReference type="InterPro" id="IPR000086">
    <property type="entry name" value="NUDIX_hydrolase_dom"/>
</dbReference>
<name>A0ABR2ZU95_9AGAR</name>
<dbReference type="InterPro" id="IPR051325">
    <property type="entry name" value="Nudix_hydrolase_domain"/>
</dbReference>
<feature type="domain" description="Nudix hydrolase" evidence="4">
    <location>
        <begin position="45"/>
        <end position="218"/>
    </location>
</feature>
<dbReference type="PANTHER" id="PTHR21340:SF0">
    <property type="entry name" value="BIS(5'-NUCLEOSYL)-TETRAPHOSPHATASE [ASYMMETRICAL]"/>
    <property type="match status" value="1"/>
</dbReference>
<evidence type="ECO:0000256" key="3">
    <source>
        <dbReference type="SAM" id="MobiDB-lite"/>
    </source>
</evidence>
<dbReference type="PROSITE" id="PS51462">
    <property type="entry name" value="NUDIX"/>
    <property type="match status" value="1"/>
</dbReference>